<evidence type="ECO:0000313" key="3">
    <source>
        <dbReference type="Proteomes" id="UP000255283"/>
    </source>
</evidence>
<evidence type="ECO:0000256" key="1">
    <source>
        <dbReference type="SAM" id="SignalP"/>
    </source>
</evidence>
<dbReference type="CDD" id="cd05483">
    <property type="entry name" value="retropepsin_like_bacteria"/>
    <property type="match status" value="1"/>
</dbReference>
<dbReference type="RefSeq" id="WP_115153173.1">
    <property type="nucleotide sequence ID" value="NZ_DBFWLE010000018.1"/>
</dbReference>
<feature type="signal peptide" evidence="1">
    <location>
        <begin position="1"/>
        <end position="21"/>
    </location>
</feature>
<reference evidence="2 3" key="1">
    <citation type="submission" date="2018-06" db="EMBL/GenBank/DDBJ databases">
        <authorList>
            <consortium name="Pathogen Informatics"/>
            <person name="Doyle S."/>
        </authorList>
    </citation>
    <scope>NUCLEOTIDE SEQUENCE [LARGE SCALE GENOMIC DNA]</scope>
    <source>
        <strain evidence="2 3">NCTC13063</strain>
    </source>
</reference>
<gene>
    <name evidence="2" type="ORF">NCTC13063_00527</name>
</gene>
<dbReference type="InterPro" id="IPR021109">
    <property type="entry name" value="Peptidase_aspartic_dom_sf"/>
</dbReference>
<dbReference type="Gene3D" id="2.40.70.10">
    <property type="entry name" value="Acid Proteases"/>
    <property type="match status" value="2"/>
</dbReference>
<sequence>MKRLGIFLLVMLAFSHAGIMAQGKDSLVLSLIDDSRWFDLRRLYRSESSEWNDYTRRYADAMIGNAFLQKGSYKKMKRLLKDKRTDDETQLWLSYLLASNLSRRGKNSKAASLLEKWLKQKQEVFGKEVLAGYAAYWQYYKTIGRNKSMHYVRPYGGVEIPFQVDTVRQHDMQSVVMLIEGEINGERVRFIFDTGAAMNVVSQELANRLNLTKTGVSMPVRGSKDLEEALVIAREMSVGNVVFGHVPFIVSNLPDMNSNIGYSHKINAIVGVPMMLALSRLDIDFKARCIRVGTEAGAPSEHIEPNLCFDSQTGGLRMEYEHEGKHYMCMPDFGAPWSMLGKHFFEGNKEKIIRLPTDTISYWGIGGIQNIRQHSLHDFILTIGGLRCKMPEVRIVEDRDFTDLLGMDVFQWFSKVIFDLDNMRLQVIP</sequence>
<keyword evidence="2" id="KW-0645">Protease</keyword>
<organism evidence="2 3">
    <name type="scientific">Segatella buccae</name>
    <dbReference type="NCBI Taxonomy" id="28126"/>
    <lineage>
        <taxon>Bacteria</taxon>
        <taxon>Pseudomonadati</taxon>
        <taxon>Bacteroidota</taxon>
        <taxon>Bacteroidia</taxon>
        <taxon>Bacteroidales</taxon>
        <taxon>Prevotellaceae</taxon>
        <taxon>Segatella</taxon>
    </lineage>
</organism>
<dbReference type="InterPro" id="IPR034122">
    <property type="entry name" value="Retropepsin-like_bacterial"/>
</dbReference>
<feature type="chain" id="PRO_5043015994" evidence="1">
    <location>
        <begin position="22"/>
        <end position="429"/>
    </location>
</feature>
<dbReference type="EMBL" id="UGTJ01000001">
    <property type="protein sequence ID" value="SUB79267.1"/>
    <property type="molecule type" value="Genomic_DNA"/>
</dbReference>
<proteinExistence type="predicted"/>
<keyword evidence="1" id="KW-0732">Signal</keyword>
<dbReference type="GO" id="GO:0008233">
    <property type="term" value="F:peptidase activity"/>
    <property type="evidence" value="ECO:0007669"/>
    <property type="project" value="UniProtKB-KW"/>
</dbReference>
<dbReference type="Pfam" id="PF13650">
    <property type="entry name" value="Asp_protease_2"/>
    <property type="match status" value="1"/>
</dbReference>
<protein>
    <submittedName>
        <fullName evidence="2">Predicted aspartyl protease</fullName>
    </submittedName>
</protein>
<dbReference type="AlphaFoldDB" id="A0AAQ1UHB8"/>
<evidence type="ECO:0000313" key="2">
    <source>
        <dbReference type="EMBL" id="SUB79267.1"/>
    </source>
</evidence>
<dbReference type="GO" id="GO:0006508">
    <property type="term" value="P:proteolysis"/>
    <property type="evidence" value="ECO:0007669"/>
    <property type="project" value="UniProtKB-KW"/>
</dbReference>
<name>A0AAQ1UHB8_9BACT</name>
<keyword evidence="2" id="KW-0378">Hydrolase</keyword>
<dbReference type="Proteomes" id="UP000255283">
    <property type="component" value="Unassembled WGS sequence"/>
</dbReference>
<accession>A0AAQ1UHB8</accession>
<dbReference type="SUPFAM" id="SSF50630">
    <property type="entry name" value="Acid proteases"/>
    <property type="match status" value="1"/>
</dbReference>
<comment type="caution">
    <text evidence="2">The sequence shown here is derived from an EMBL/GenBank/DDBJ whole genome shotgun (WGS) entry which is preliminary data.</text>
</comment>